<dbReference type="OrthoDB" id="610388at2"/>
<evidence type="ECO:0000313" key="3">
    <source>
        <dbReference type="EMBL" id="RNI23633.1"/>
    </source>
</evidence>
<keyword evidence="1" id="KW-0732">Signal</keyword>
<dbReference type="NCBIfam" id="TIGR04183">
    <property type="entry name" value="Por_Secre_tail"/>
    <property type="match status" value="1"/>
</dbReference>
<sequence length="396" mass="45404">MRTLYLFLISCALSFSSWAQTNLTLPRWTDYYEWHGSPQTGYWIQTFSYSHVYNARGQETERVLFQGDLKLHKTLHTYGDFGLLETLEQFPGSGGWEDGSKSTYAYDAQGRLTSITQQGKGPDRSSFVNTSRTSYQHSENDLNPYMVLRQEWDEYTKNWLDVERDINLVWSTDQNNPFKLLSYEIQTAPGPWDYGWGNKEKHSNSYDPATKTLFSTIELPSGDSWVPSSRTLTIFDAQMNPIRMQAREWVSNVWEFRVEMQYALTFNAEYALTEKTTTVRRTNSGELENAYKEVYSDFQTFSVTGAAEQLPESSLSIFPNPTSGDLKITLTDAGFQKAQVLVLDLQGRKVYDATTTSASINSGKQMIPLHHLSAGMYILRIITDNHKEISRRVVKN</sequence>
<protein>
    <submittedName>
        <fullName evidence="3">T9SS C-terminal target domain-containing protein</fullName>
    </submittedName>
</protein>
<dbReference type="InterPro" id="IPR031325">
    <property type="entry name" value="RHS_repeat"/>
</dbReference>
<dbReference type="NCBIfam" id="TIGR01643">
    <property type="entry name" value="YD_repeat_2x"/>
    <property type="match status" value="1"/>
</dbReference>
<proteinExistence type="predicted"/>
<comment type="caution">
    <text evidence="3">The sequence shown here is derived from an EMBL/GenBank/DDBJ whole genome shotgun (WGS) entry which is preliminary data.</text>
</comment>
<feature type="domain" description="Secretion system C-terminal sorting" evidence="2">
    <location>
        <begin position="317"/>
        <end position="394"/>
    </location>
</feature>
<dbReference type="Pfam" id="PF18962">
    <property type="entry name" value="Por_Secre_tail"/>
    <property type="match status" value="1"/>
</dbReference>
<organism evidence="3 4">
    <name type="scientific">Rufibacter latericius</name>
    <dbReference type="NCBI Taxonomy" id="2487040"/>
    <lineage>
        <taxon>Bacteria</taxon>
        <taxon>Pseudomonadati</taxon>
        <taxon>Bacteroidota</taxon>
        <taxon>Cytophagia</taxon>
        <taxon>Cytophagales</taxon>
        <taxon>Hymenobacteraceae</taxon>
        <taxon>Rufibacter</taxon>
    </lineage>
</organism>
<evidence type="ECO:0000259" key="2">
    <source>
        <dbReference type="Pfam" id="PF18962"/>
    </source>
</evidence>
<feature type="chain" id="PRO_5018017618" evidence="1">
    <location>
        <begin position="20"/>
        <end position="396"/>
    </location>
</feature>
<dbReference type="EMBL" id="RJJD01000015">
    <property type="protein sequence ID" value="RNI23633.1"/>
    <property type="molecule type" value="Genomic_DNA"/>
</dbReference>
<keyword evidence="4" id="KW-1185">Reference proteome</keyword>
<feature type="signal peptide" evidence="1">
    <location>
        <begin position="1"/>
        <end position="19"/>
    </location>
</feature>
<name>A0A3M9MFJ0_9BACT</name>
<dbReference type="InterPro" id="IPR026444">
    <property type="entry name" value="Secre_tail"/>
</dbReference>
<reference evidence="3 4" key="1">
    <citation type="submission" date="2018-11" db="EMBL/GenBank/DDBJ databases">
        <title>Rufibacter latericius sp. nov., isolated from water in Baiyang Lake.</title>
        <authorList>
            <person name="Yang Y."/>
        </authorList>
    </citation>
    <scope>NUCLEOTIDE SEQUENCE [LARGE SCALE GENOMIC DNA]</scope>
    <source>
        <strain evidence="3 4">R-22-1c-1</strain>
    </source>
</reference>
<evidence type="ECO:0000313" key="4">
    <source>
        <dbReference type="Proteomes" id="UP000272117"/>
    </source>
</evidence>
<evidence type="ECO:0000256" key="1">
    <source>
        <dbReference type="SAM" id="SignalP"/>
    </source>
</evidence>
<dbReference type="AlphaFoldDB" id="A0A3M9MFJ0"/>
<dbReference type="Gene3D" id="2.40.128.720">
    <property type="match status" value="1"/>
</dbReference>
<accession>A0A3M9MFJ0</accession>
<gene>
    <name evidence="3" type="ORF">EFB08_19090</name>
</gene>
<dbReference type="InterPro" id="IPR006530">
    <property type="entry name" value="YD"/>
</dbReference>
<dbReference type="Pfam" id="PF05593">
    <property type="entry name" value="RHS_repeat"/>
    <property type="match status" value="1"/>
</dbReference>
<dbReference type="Proteomes" id="UP000272117">
    <property type="component" value="Unassembled WGS sequence"/>
</dbReference>